<evidence type="ECO:0000313" key="11">
    <source>
        <dbReference type="Proteomes" id="UP001064933"/>
    </source>
</evidence>
<reference evidence="10" key="1">
    <citation type="submission" date="2022-10" db="EMBL/GenBank/DDBJ databases">
        <title>Characterization and whole genome sequencing of a new Roseateles species, isolated from fresh water.</title>
        <authorList>
            <person name="Guliayeva D.Y."/>
            <person name="Akhremchuk A.E."/>
            <person name="Sikolenko M.A."/>
            <person name="Valentovich L.N."/>
            <person name="Sidarenka A.V."/>
        </authorList>
    </citation>
    <scope>NUCLEOTIDE SEQUENCE</scope>
    <source>
        <strain evidence="10">BIM B-1768</strain>
    </source>
</reference>
<dbReference type="PANTHER" id="PTHR33908">
    <property type="entry name" value="MANNOSYLTRANSFERASE YKCB-RELATED"/>
    <property type="match status" value="1"/>
</dbReference>
<evidence type="ECO:0000256" key="7">
    <source>
        <dbReference type="ARBA" id="ARBA00023136"/>
    </source>
</evidence>
<proteinExistence type="predicted"/>
<dbReference type="InterPro" id="IPR050297">
    <property type="entry name" value="LipidA_mod_glycosyltrf_83"/>
</dbReference>
<feature type="transmembrane region" description="Helical" evidence="8">
    <location>
        <begin position="198"/>
        <end position="217"/>
    </location>
</feature>
<evidence type="ECO:0000256" key="5">
    <source>
        <dbReference type="ARBA" id="ARBA00022692"/>
    </source>
</evidence>
<evidence type="ECO:0000256" key="6">
    <source>
        <dbReference type="ARBA" id="ARBA00022989"/>
    </source>
</evidence>
<feature type="transmembrane region" description="Helical" evidence="8">
    <location>
        <begin position="248"/>
        <end position="267"/>
    </location>
</feature>
<keyword evidence="4" id="KW-0808">Transferase</keyword>
<dbReference type="RefSeq" id="WP_261755968.1">
    <property type="nucleotide sequence ID" value="NZ_CP104562.2"/>
</dbReference>
<feature type="transmembrane region" description="Helical" evidence="8">
    <location>
        <begin position="279"/>
        <end position="300"/>
    </location>
</feature>
<sequence>MTLTLIWLAATAWARPLMLPDEGRYVGVAWEALRSGQWLVPTLNGLPFFHKPPLFYWITEVAMSLLGVNVFSARAAPMLGGAAGALSLFWLIYRWRGAAQARAALVSLLAMPLFFLGAQFANLDMLVAGCISATIVLAVDASLRMEHGLAYRRPLTAAFAMAGAGILAKGLIGAVLPGLVLLLWLVVRRQWRVIGALLWWPGLLLMLAIAMPWFVLMQQRYPDFLHYFFVVQHFQRFAAGGFNNVQPVWFYGVVLPLVSLPALPWLYRGWRGRLRPLAPDVHSLDGLMAIWWVVVVAFFSLPQSKLVGYILPAVPPMAGLVAAAWCRLLPVDFRTRTWAGVSLAAGVLIGLAAVTAYALGAGRTHRDLARQLAAQRSADEPVVMLERFDYDVPFYARLTTPMWVVEDWNDADLMARDNWRKELGDTRLFAPPGQGDANFLTRASLLPALCAHPGAWLVGGEHLAQELPWLRGATLITQQGGSTLWHVRRADLDCRWTGAAP</sequence>
<feature type="transmembrane region" description="Helical" evidence="8">
    <location>
        <begin position="155"/>
        <end position="186"/>
    </location>
</feature>
<feature type="domain" description="Glycosyltransferase RgtA/B/C/D-like" evidence="9">
    <location>
        <begin position="50"/>
        <end position="214"/>
    </location>
</feature>
<gene>
    <name evidence="10" type="ORF">N4261_14270</name>
</gene>
<evidence type="ECO:0000259" key="9">
    <source>
        <dbReference type="Pfam" id="PF13231"/>
    </source>
</evidence>
<dbReference type="Proteomes" id="UP001064933">
    <property type="component" value="Chromosome"/>
</dbReference>
<feature type="transmembrane region" description="Helical" evidence="8">
    <location>
        <begin position="338"/>
        <end position="360"/>
    </location>
</feature>
<evidence type="ECO:0000256" key="1">
    <source>
        <dbReference type="ARBA" id="ARBA00004651"/>
    </source>
</evidence>
<evidence type="ECO:0000256" key="3">
    <source>
        <dbReference type="ARBA" id="ARBA00022676"/>
    </source>
</evidence>
<dbReference type="PANTHER" id="PTHR33908:SF3">
    <property type="entry name" value="UNDECAPRENYL PHOSPHATE-ALPHA-4-AMINO-4-DEOXY-L-ARABINOSE ARABINOSYL TRANSFERASE"/>
    <property type="match status" value="1"/>
</dbReference>
<evidence type="ECO:0000256" key="4">
    <source>
        <dbReference type="ARBA" id="ARBA00022679"/>
    </source>
</evidence>
<keyword evidence="5 8" id="KW-0812">Transmembrane</keyword>
<dbReference type="InterPro" id="IPR038731">
    <property type="entry name" value="RgtA/B/C-like"/>
</dbReference>
<evidence type="ECO:0000313" key="10">
    <source>
        <dbReference type="EMBL" id="UXH76235.1"/>
    </source>
</evidence>
<dbReference type="Pfam" id="PF13231">
    <property type="entry name" value="PMT_2"/>
    <property type="match status" value="1"/>
</dbReference>
<comment type="subcellular location">
    <subcellularLocation>
        <location evidence="1">Cell membrane</location>
        <topology evidence="1">Multi-pass membrane protein</topology>
    </subcellularLocation>
</comment>
<evidence type="ECO:0000256" key="2">
    <source>
        <dbReference type="ARBA" id="ARBA00022475"/>
    </source>
</evidence>
<feature type="transmembrane region" description="Helical" evidence="8">
    <location>
        <begin position="103"/>
        <end position="120"/>
    </location>
</feature>
<dbReference type="EMBL" id="CP104562">
    <property type="protein sequence ID" value="UXH76235.1"/>
    <property type="molecule type" value="Genomic_DNA"/>
</dbReference>
<keyword evidence="2" id="KW-1003">Cell membrane</keyword>
<accession>A0ABY6AYT1</accession>
<evidence type="ECO:0000256" key="8">
    <source>
        <dbReference type="SAM" id="Phobius"/>
    </source>
</evidence>
<keyword evidence="6 8" id="KW-1133">Transmembrane helix</keyword>
<protein>
    <submittedName>
        <fullName evidence="10">Glycosyltransferase family 39 protein</fullName>
    </submittedName>
</protein>
<name>A0ABY6AYT1_9BURK</name>
<organism evidence="10 11">
    <name type="scientific">Roseateles amylovorans</name>
    <dbReference type="NCBI Taxonomy" id="2978473"/>
    <lineage>
        <taxon>Bacteria</taxon>
        <taxon>Pseudomonadati</taxon>
        <taxon>Pseudomonadota</taxon>
        <taxon>Betaproteobacteria</taxon>
        <taxon>Burkholderiales</taxon>
        <taxon>Sphaerotilaceae</taxon>
        <taxon>Roseateles</taxon>
    </lineage>
</organism>
<keyword evidence="11" id="KW-1185">Reference proteome</keyword>
<keyword evidence="7 8" id="KW-0472">Membrane</keyword>
<feature type="transmembrane region" description="Helical" evidence="8">
    <location>
        <begin position="71"/>
        <end position="91"/>
    </location>
</feature>
<keyword evidence="3" id="KW-0328">Glycosyltransferase</keyword>
<feature type="transmembrane region" description="Helical" evidence="8">
    <location>
        <begin position="306"/>
        <end position="326"/>
    </location>
</feature>